<sequence>MDCKRHKPRHIHKGKKIVKVNVRPKINVNAPQGPMGVPGVPGPEGQPGPQGIPGLLGPEGPQGPIGPQGLQGLQGLQGIPGPAGGPPGPQGIPGPQGPQGIPGPQGLQGDTGAQGSQGETGSQGPQGETGAQGVPGVAGPPGPAGAGISDFLSIYRFDPGTGTDTVPGNAAVIFNGVFANSGGAFTFVPPSATITINETGTYLISFTVHNQGNADFNLTVSSAPVTPVPFTGNGGGPTSAEVIIVVTAVPKTIQLVNANATPAQLHNLTNTTLTILKLTP</sequence>
<dbReference type="InterPro" id="IPR008160">
    <property type="entry name" value="Collagen"/>
</dbReference>
<dbReference type="GO" id="GO:0031012">
    <property type="term" value="C:extracellular matrix"/>
    <property type="evidence" value="ECO:0007669"/>
    <property type="project" value="TreeGrafter"/>
</dbReference>
<dbReference type="Gene3D" id="2.60.120.40">
    <property type="match status" value="1"/>
</dbReference>
<dbReference type="GO" id="GO:0005615">
    <property type="term" value="C:extracellular space"/>
    <property type="evidence" value="ECO:0007669"/>
    <property type="project" value="TreeGrafter"/>
</dbReference>
<dbReference type="Pfam" id="PF01391">
    <property type="entry name" value="Collagen"/>
    <property type="match status" value="2"/>
</dbReference>
<dbReference type="InterPro" id="IPR050149">
    <property type="entry name" value="Collagen_superfamily"/>
</dbReference>
<dbReference type="GO" id="GO:0030198">
    <property type="term" value="P:extracellular matrix organization"/>
    <property type="evidence" value="ECO:0007669"/>
    <property type="project" value="TreeGrafter"/>
</dbReference>
<dbReference type="GO" id="GO:0030020">
    <property type="term" value="F:extracellular matrix structural constituent conferring tensile strength"/>
    <property type="evidence" value="ECO:0007669"/>
    <property type="project" value="TreeGrafter"/>
</dbReference>
<dbReference type="EMBL" id="CP026520">
    <property type="protein sequence ID" value="QAV17515.1"/>
    <property type="molecule type" value="Genomic_DNA"/>
</dbReference>
<dbReference type="KEGG" id="pchi:PC41400_07500"/>
<feature type="compositionally biased region" description="Pro residues" evidence="1">
    <location>
        <begin position="83"/>
        <end position="96"/>
    </location>
</feature>
<dbReference type="OrthoDB" id="2628432at2"/>
<dbReference type="SUPFAM" id="SSF49842">
    <property type="entry name" value="TNF-like"/>
    <property type="match status" value="1"/>
</dbReference>
<accession>A0A410WT01</accession>
<organism evidence="2 3">
    <name type="scientific">Paenibacillus chitinolyticus</name>
    <dbReference type="NCBI Taxonomy" id="79263"/>
    <lineage>
        <taxon>Bacteria</taxon>
        <taxon>Bacillati</taxon>
        <taxon>Bacillota</taxon>
        <taxon>Bacilli</taxon>
        <taxon>Bacillales</taxon>
        <taxon>Paenibacillaceae</taxon>
        <taxon>Paenibacillus</taxon>
    </lineage>
</organism>
<evidence type="ECO:0000313" key="3">
    <source>
        <dbReference type="Proteomes" id="UP000288943"/>
    </source>
</evidence>
<feature type="region of interest" description="Disordered" evidence="1">
    <location>
        <begin position="27"/>
        <end position="145"/>
    </location>
</feature>
<keyword evidence="2" id="KW-0176">Collagen</keyword>
<feature type="compositionally biased region" description="Polar residues" evidence="1">
    <location>
        <begin position="111"/>
        <end position="126"/>
    </location>
</feature>
<dbReference type="PANTHER" id="PTHR24023:SF1095">
    <property type="entry name" value="EGF-LIKE DOMAIN-CONTAINING PROTEIN"/>
    <property type="match status" value="1"/>
</dbReference>
<feature type="compositionally biased region" description="Low complexity" evidence="1">
    <location>
        <begin position="98"/>
        <end position="108"/>
    </location>
</feature>
<dbReference type="AlphaFoldDB" id="A0A410WT01"/>
<evidence type="ECO:0000313" key="2">
    <source>
        <dbReference type="EMBL" id="QAV17515.1"/>
    </source>
</evidence>
<name>A0A410WT01_9BACL</name>
<evidence type="ECO:0000256" key="1">
    <source>
        <dbReference type="SAM" id="MobiDB-lite"/>
    </source>
</evidence>
<proteinExistence type="predicted"/>
<feature type="compositionally biased region" description="Low complexity" evidence="1">
    <location>
        <begin position="65"/>
        <end position="80"/>
    </location>
</feature>
<dbReference type="PANTHER" id="PTHR24023">
    <property type="entry name" value="COLLAGEN ALPHA"/>
    <property type="match status" value="1"/>
</dbReference>
<reference evidence="2 3" key="1">
    <citation type="submission" date="2018-01" db="EMBL/GenBank/DDBJ databases">
        <title>The whole genome sequencing and assembly of Paenibacillus chitinolyticus KCCM 41400 strain.</title>
        <authorList>
            <person name="Kim J.-Y."/>
            <person name="Park M.-K."/>
            <person name="Lee Y.-J."/>
            <person name="Yi H."/>
            <person name="Bahn Y.-S."/>
            <person name="Kim J.F."/>
            <person name="Lee D.-W."/>
        </authorList>
    </citation>
    <scope>NUCLEOTIDE SEQUENCE [LARGE SCALE GENOMIC DNA]</scope>
    <source>
        <strain evidence="2 3">KCCM 41400</strain>
    </source>
</reference>
<feature type="compositionally biased region" description="Low complexity" evidence="1">
    <location>
        <begin position="47"/>
        <end position="59"/>
    </location>
</feature>
<dbReference type="InterPro" id="IPR008983">
    <property type="entry name" value="Tumour_necrosis_fac-like_dom"/>
</dbReference>
<protein>
    <submittedName>
        <fullName evidence="2">Collagen-like protein</fullName>
    </submittedName>
</protein>
<gene>
    <name evidence="2" type="ORF">PC41400_07500</name>
</gene>
<dbReference type="Proteomes" id="UP000288943">
    <property type="component" value="Chromosome"/>
</dbReference>